<feature type="region of interest" description="Disordered" evidence="1">
    <location>
        <begin position="114"/>
        <end position="172"/>
    </location>
</feature>
<evidence type="ECO:0000256" key="2">
    <source>
        <dbReference type="SAM" id="Phobius"/>
    </source>
</evidence>
<dbReference type="EMBL" id="CTEC01000001">
    <property type="protein sequence ID" value="CQD09413.1"/>
    <property type="molecule type" value="Genomic_DNA"/>
</dbReference>
<dbReference type="Proteomes" id="UP000199601">
    <property type="component" value="Unassembled WGS sequence"/>
</dbReference>
<feature type="region of interest" description="Disordered" evidence="1">
    <location>
        <begin position="1"/>
        <end position="79"/>
    </location>
</feature>
<evidence type="ECO:0000256" key="1">
    <source>
        <dbReference type="SAM" id="MobiDB-lite"/>
    </source>
</evidence>
<dbReference type="AlphaFoldDB" id="A0A0U1D770"/>
<evidence type="ECO:0000313" key="3">
    <source>
        <dbReference type="EMBL" id="CQD09413.1"/>
    </source>
</evidence>
<proteinExistence type="predicted"/>
<evidence type="ECO:0000313" key="4">
    <source>
        <dbReference type="Proteomes" id="UP000199601"/>
    </source>
</evidence>
<reference evidence="4" key="1">
    <citation type="submission" date="2015-03" db="EMBL/GenBank/DDBJ databases">
        <authorList>
            <person name="Urmite Genomes"/>
        </authorList>
    </citation>
    <scope>NUCLEOTIDE SEQUENCE [LARGE SCALE GENOMIC DNA]</scope>
    <source>
        <strain evidence="4">CSUR P1344</strain>
    </source>
</reference>
<keyword evidence="2" id="KW-0812">Transmembrane</keyword>
<gene>
    <name evidence="3" type="ORF">BN000_01923</name>
</gene>
<sequence length="199" mass="20889">MGTEASTPEARSDGRLRSLAGGASTIGAVERKGPPDDFHEQATHHADYGMADPPTSGEVPLYPPDAPGQADAFDDLESEPTPWYRKPPLLIAWLVFVVILLGLIAYGITELLKGGQGTSPTPSTSSTSSTTTTTTTPTTTTTTPTTSSAVEAPAQQPTQQPTRQPTQQAPTHRHHLPELPSVITIPGVPTVITVPPGLR</sequence>
<keyword evidence="2" id="KW-1133">Transmembrane helix</keyword>
<keyword evidence="2" id="KW-0472">Membrane</keyword>
<accession>A0A0U1D770</accession>
<feature type="compositionally biased region" description="Basic and acidic residues" evidence="1">
    <location>
        <begin position="29"/>
        <end position="47"/>
    </location>
</feature>
<name>A0A0U1D770_9MYCO</name>
<keyword evidence="4" id="KW-1185">Reference proteome</keyword>
<protein>
    <submittedName>
        <fullName evidence="3">Uncharacterized protein</fullName>
    </submittedName>
</protein>
<feature type="transmembrane region" description="Helical" evidence="2">
    <location>
        <begin position="90"/>
        <end position="109"/>
    </location>
</feature>
<feature type="compositionally biased region" description="Low complexity" evidence="1">
    <location>
        <begin position="118"/>
        <end position="170"/>
    </location>
</feature>
<organism evidence="3 4">
    <name type="scientific">Mycobacterium europaeum</name>
    <dbReference type="NCBI Taxonomy" id="761804"/>
    <lineage>
        <taxon>Bacteria</taxon>
        <taxon>Bacillati</taxon>
        <taxon>Actinomycetota</taxon>
        <taxon>Actinomycetes</taxon>
        <taxon>Mycobacteriales</taxon>
        <taxon>Mycobacteriaceae</taxon>
        <taxon>Mycobacterium</taxon>
        <taxon>Mycobacterium simiae complex</taxon>
    </lineage>
</organism>